<name>A0A1M6PFY1_9FIRM</name>
<evidence type="ECO:0000313" key="10">
    <source>
        <dbReference type="Proteomes" id="UP000183975"/>
    </source>
</evidence>
<dbReference type="GO" id="GO:0045892">
    <property type="term" value="P:negative regulation of DNA-templated transcription"/>
    <property type="evidence" value="ECO:0007669"/>
    <property type="project" value="TreeGrafter"/>
</dbReference>
<proteinExistence type="inferred from homology"/>
<dbReference type="EMBL" id="FRAH01000014">
    <property type="protein sequence ID" value="SHK06848.1"/>
    <property type="molecule type" value="Genomic_DNA"/>
</dbReference>
<dbReference type="InterPro" id="IPR036388">
    <property type="entry name" value="WH-like_DNA-bd_sf"/>
</dbReference>
<dbReference type="PANTHER" id="PTHR33202">
    <property type="entry name" value="ZINC UPTAKE REGULATION PROTEIN"/>
    <property type="match status" value="1"/>
</dbReference>
<evidence type="ECO:0000256" key="6">
    <source>
        <dbReference type="ARBA" id="ARBA00023125"/>
    </source>
</evidence>
<dbReference type="GO" id="GO:1900376">
    <property type="term" value="P:regulation of secondary metabolite biosynthetic process"/>
    <property type="evidence" value="ECO:0007669"/>
    <property type="project" value="TreeGrafter"/>
</dbReference>
<dbReference type="PANTHER" id="PTHR33202:SF8">
    <property type="entry name" value="PEROXIDE-RESPONSIVE REPRESSOR PERR"/>
    <property type="match status" value="1"/>
</dbReference>
<dbReference type="InterPro" id="IPR002481">
    <property type="entry name" value="FUR"/>
</dbReference>
<keyword evidence="10" id="KW-1185">Reference proteome</keyword>
<keyword evidence="4 8" id="KW-0862">Zinc</keyword>
<dbReference type="Pfam" id="PF01475">
    <property type="entry name" value="FUR"/>
    <property type="match status" value="1"/>
</dbReference>
<feature type="binding site" evidence="8">
    <location>
        <position position="94"/>
    </location>
    <ligand>
        <name>Zn(2+)</name>
        <dbReference type="ChEBI" id="CHEBI:29105"/>
    </ligand>
</feature>
<feature type="binding site" evidence="8">
    <location>
        <position position="91"/>
    </location>
    <ligand>
        <name>Zn(2+)</name>
        <dbReference type="ChEBI" id="CHEBI:29105"/>
    </ligand>
</feature>
<dbReference type="GO" id="GO:0000976">
    <property type="term" value="F:transcription cis-regulatory region binding"/>
    <property type="evidence" value="ECO:0007669"/>
    <property type="project" value="TreeGrafter"/>
</dbReference>
<evidence type="ECO:0000313" key="9">
    <source>
        <dbReference type="EMBL" id="SHK06848.1"/>
    </source>
</evidence>
<protein>
    <submittedName>
        <fullName evidence="9">Fur family transcriptional regulator, peroxide stress response regulator</fullName>
    </submittedName>
</protein>
<evidence type="ECO:0000256" key="8">
    <source>
        <dbReference type="PIRSR" id="PIRSR602481-1"/>
    </source>
</evidence>
<dbReference type="SUPFAM" id="SSF46785">
    <property type="entry name" value="Winged helix' DNA-binding domain"/>
    <property type="match status" value="1"/>
</dbReference>
<dbReference type="GO" id="GO:0008270">
    <property type="term" value="F:zinc ion binding"/>
    <property type="evidence" value="ECO:0007669"/>
    <property type="project" value="TreeGrafter"/>
</dbReference>
<dbReference type="GO" id="GO:0003700">
    <property type="term" value="F:DNA-binding transcription factor activity"/>
    <property type="evidence" value="ECO:0007669"/>
    <property type="project" value="InterPro"/>
</dbReference>
<evidence type="ECO:0000256" key="5">
    <source>
        <dbReference type="ARBA" id="ARBA00023015"/>
    </source>
</evidence>
<evidence type="ECO:0000256" key="4">
    <source>
        <dbReference type="ARBA" id="ARBA00022833"/>
    </source>
</evidence>
<dbReference type="AlphaFoldDB" id="A0A1M6PFY1"/>
<dbReference type="InterPro" id="IPR036390">
    <property type="entry name" value="WH_DNA-bd_sf"/>
</dbReference>
<dbReference type="OrthoDB" id="8659436at2"/>
<reference evidence="9 10" key="1">
    <citation type="submission" date="2016-11" db="EMBL/GenBank/DDBJ databases">
        <authorList>
            <person name="Jaros S."/>
            <person name="Januszkiewicz K."/>
            <person name="Wedrychowicz H."/>
        </authorList>
    </citation>
    <scope>NUCLEOTIDE SEQUENCE [LARGE SCALE GENOMIC DNA]</scope>
    <source>
        <strain evidence="9 10">DSM 14214</strain>
    </source>
</reference>
<dbReference type="GeneID" id="78177206"/>
<organism evidence="9 10">
    <name type="scientific">Anaerotignum lactatifermentans DSM 14214</name>
    <dbReference type="NCBI Taxonomy" id="1121323"/>
    <lineage>
        <taxon>Bacteria</taxon>
        <taxon>Bacillati</taxon>
        <taxon>Bacillota</taxon>
        <taxon>Clostridia</taxon>
        <taxon>Lachnospirales</taxon>
        <taxon>Anaerotignaceae</taxon>
        <taxon>Anaerotignum</taxon>
    </lineage>
</organism>
<evidence type="ECO:0000256" key="1">
    <source>
        <dbReference type="ARBA" id="ARBA00007957"/>
    </source>
</evidence>
<dbReference type="Gene3D" id="1.10.10.10">
    <property type="entry name" value="Winged helix-like DNA-binding domain superfamily/Winged helix DNA-binding domain"/>
    <property type="match status" value="1"/>
</dbReference>
<comment type="cofactor">
    <cofactor evidence="8">
        <name>Zn(2+)</name>
        <dbReference type="ChEBI" id="CHEBI:29105"/>
    </cofactor>
    <text evidence="8">Binds 1 zinc ion per subunit.</text>
</comment>
<keyword evidence="7" id="KW-0804">Transcription</keyword>
<accession>A0A1M6PFY1</accession>
<dbReference type="InterPro" id="IPR043135">
    <property type="entry name" value="Fur_C"/>
</dbReference>
<keyword evidence="3 8" id="KW-0479">Metal-binding</keyword>
<gene>
    <name evidence="9" type="ORF">SAMN02745138_01086</name>
</gene>
<dbReference type="Gene3D" id="3.30.1490.190">
    <property type="match status" value="1"/>
</dbReference>
<evidence type="ECO:0000256" key="2">
    <source>
        <dbReference type="ARBA" id="ARBA00022491"/>
    </source>
</evidence>
<dbReference type="Proteomes" id="UP000183975">
    <property type="component" value="Unassembled WGS sequence"/>
</dbReference>
<feature type="binding site" evidence="8">
    <location>
        <position position="131"/>
    </location>
    <ligand>
        <name>Zn(2+)</name>
        <dbReference type="ChEBI" id="CHEBI:29105"/>
    </ligand>
</feature>
<keyword evidence="2" id="KW-0678">Repressor</keyword>
<evidence type="ECO:0000256" key="3">
    <source>
        <dbReference type="ARBA" id="ARBA00022723"/>
    </source>
</evidence>
<evidence type="ECO:0000256" key="7">
    <source>
        <dbReference type="ARBA" id="ARBA00023163"/>
    </source>
</evidence>
<keyword evidence="5" id="KW-0805">Transcription regulation</keyword>
<comment type="similarity">
    <text evidence="1">Belongs to the Fur family.</text>
</comment>
<keyword evidence="6" id="KW-0238">DNA-binding</keyword>
<dbReference type="RefSeq" id="WP_072849903.1">
    <property type="nucleotide sequence ID" value="NZ_FRAH01000014.1"/>
</dbReference>
<sequence>MKETAQVLREKGLKVTPQRIAVYNMLLHSTEHPNAETIYRTLEATNPTMSLATVYKTLDFFKHLGLVQELNVGEGSARYDAQVHCHPHTVCTVCGCVSDLYNDELTDLHKKLSKPLDFEVACEQLILYGKCAACKKAEEEA</sequence>
<dbReference type="CDD" id="cd07153">
    <property type="entry name" value="Fur_like"/>
    <property type="match status" value="1"/>
</dbReference>
<feature type="binding site" evidence="8">
    <location>
        <position position="134"/>
    </location>
    <ligand>
        <name>Zn(2+)</name>
        <dbReference type="ChEBI" id="CHEBI:29105"/>
    </ligand>
</feature>
<dbReference type="FunFam" id="1.10.10.10:FF:000051">
    <property type="entry name" value="Fur family transcriptional regulator"/>
    <property type="match status" value="1"/>
</dbReference>